<proteinExistence type="predicted"/>
<evidence type="ECO:0000313" key="1">
    <source>
        <dbReference type="EMBL" id="MCJ8148747.1"/>
    </source>
</evidence>
<reference evidence="1 2" key="1">
    <citation type="submission" date="2022-02" db="EMBL/GenBank/DDBJ databases">
        <title>Shinella B3.7 sp. nov., isolated from Sediment (Zhairuo Island).</title>
        <authorList>
            <person name="Chen G."/>
        </authorList>
    </citation>
    <scope>NUCLEOTIDE SEQUENCE [LARGE SCALE GENOMIC DNA]</scope>
    <source>
        <strain evidence="1 2">B3.7</strain>
    </source>
</reference>
<dbReference type="RefSeq" id="WP_241599287.1">
    <property type="nucleotide sequence ID" value="NZ_JAKVIN010000002.1"/>
</dbReference>
<evidence type="ECO:0000313" key="2">
    <source>
        <dbReference type="Proteomes" id="UP001201844"/>
    </source>
</evidence>
<dbReference type="Gene3D" id="3.30.530.20">
    <property type="match status" value="1"/>
</dbReference>
<accession>A0ABT0CJF5</accession>
<comment type="caution">
    <text evidence="1">The sequence shown here is derived from an EMBL/GenBank/DDBJ whole genome shotgun (WGS) entry which is preliminary data.</text>
</comment>
<dbReference type="EMBL" id="JAKVIN010000002">
    <property type="protein sequence ID" value="MCJ8148747.1"/>
    <property type="molecule type" value="Genomic_DNA"/>
</dbReference>
<gene>
    <name evidence="1" type="ORF">MKI86_06330</name>
</gene>
<name>A0ABT0CJF5_9HYPH</name>
<organism evidence="1 2">
    <name type="scientific">Shinella sedimenti</name>
    <dbReference type="NCBI Taxonomy" id="2919913"/>
    <lineage>
        <taxon>Bacteria</taxon>
        <taxon>Pseudomonadati</taxon>
        <taxon>Pseudomonadota</taxon>
        <taxon>Alphaproteobacteria</taxon>
        <taxon>Hyphomicrobiales</taxon>
        <taxon>Rhizobiaceae</taxon>
        <taxon>Shinella</taxon>
    </lineage>
</organism>
<dbReference type="SUPFAM" id="SSF55961">
    <property type="entry name" value="Bet v1-like"/>
    <property type="match status" value="1"/>
</dbReference>
<dbReference type="InterPro" id="IPR023393">
    <property type="entry name" value="START-like_dom_sf"/>
</dbReference>
<sequence length="138" mass="15184">MTTLPARIVHRSIKRDWRTVYAFAAKPDNMPLWASGLALGLTRDGEDWIADGGPIGNVRVRFAPANDFGVIDHTVTLPDGRIVENALRVVPNGDGAEVMFTLFRQPDMDDAAFESDAAHVALDLDTLAKLIEDMELPR</sequence>
<dbReference type="Proteomes" id="UP001201844">
    <property type="component" value="Unassembled WGS sequence"/>
</dbReference>
<protein>
    <submittedName>
        <fullName evidence="1">SRPBCC family protein</fullName>
    </submittedName>
</protein>
<keyword evidence="2" id="KW-1185">Reference proteome</keyword>